<evidence type="ECO:0000313" key="3">
    <source>
        <dbReference type="RefSeq" id="XP_026677553.1"/>
    </source>
</evidence>
<evidence type="ECO:0000256" key="1">
    <source>
        <dbReference type="SAM" id="MobiDB-lite"/>
    </source>
</evidence>
<dbReference type="PaxDb" id="121845-A0A3Q0ISE5"/>
<keyword evidence="2" id="KW-1185">Reference proteome</keyword>
<reference evidence="3" key="1">
    <citation type="submission" date="2025-08" db="UniProtKB">
        <authorList>
            <consortium name="RefSeq"/>
        </authorList>
    </citation>
    <scope>IDENTIFICATION</scope>
</reference>
<organism evidence="2 3">
    <name type="scientific">Diaphorina citri</name>
    <name type="common">Asian citrus psyllid</name>
    <dbReference type="NCBI Taxonomy" id="121845"/>
    <lineage>
        <taxon>Eukaryota</taxon>
        <taxon>Metazoa</taxon>
        <taxon>Ecdysozoa</taxon>
        <taxon>Arthropoda</taxon>
        <taxon>Hexapoda</taxon>
        <taxon>Insecta</taxon>
        <taxon>Pterygota</taxon>
        <taxon>Neoptera</taxon>
        <taxon>Paraneoptera</taxon>
        <taxon>Hemiptera</taxon>
        <taxon>Sternorrhyncha</taxon>
        <taxon>Psylloidea</taxon>
        <taxon>Psyllidae</taxon>
        <taxon>Diaphorininae</taxon>
        <taxon>Diaphorina</taxon>
    </lineage>
</organism>
<proteinExistence type="predicted"/>
<dbReference type="GeneID" id="103506772"/>
<sequence>MKLMATLFLLSYRSKKHNSKKHGVCLALTYQLMGLLLTATVDKLRQLIAAAEMEPATPGLESGQDKNGGDEDGEEDIKKILGGCRRRMRRRFGSNESLSK</sequence>
<feature type="region of interest" description="Disordered" evidence="1">
    <location>
        <begin position="55"/>
        <end position="76"/>
    </location>
</feature>
<dbReference type="RefSeq" id="XP_026677553.1">
    <property type="nucleotide sequence ID" value="XM_026821752.1"/>
</dbReference>
<dbReference type="AlphaFoldDB" id="A0A3Q0ISE5"/>
<dbReference type="KEGG" id="dci:103506772"/>
<protein>
    <submittedName>
        <fullName evidence="3">Uncharacterized protein LOC103506772</fullName>
    </submittedName>
</protein>
<evidence type="ECO:0000313" key="2">
    <source>
        <dbReference type="Proteomes" id="UP000079169"/>
    </source>
</evidence>
<dbReference type="Proteomes" id="UP000079169">
    <property type="component" value="Unplaced"/>
</dbReference>
<accession>A0A3Q0ISE5</accession>
<name>A0A3Q0ISE5_DIACI</name>
<gene>
    <name evidence="3" type="primary">LOC103506772</name>
</gene>